<dbReference type="AlphaFoldDB" id="A0A2M4DJ41"/>
<accession>A0A2M4DJ41</accession>
<proteinExistence type="predicted"/>
<name>A0A2M4DJ41_ANODA</name>
<sequence>MRPARPARCSAAALLTGTTTRLSVVLSAEYHFSLTNPQSMTYTIPGMVTDVSAILVAKTTFRTPFGGVKNTFS</sequence>
<reference evidence="1" key="1">
    <citation type="submission" date="2018-01" db="EMBL/GenBank/DDBJ databases">
        <title>An insight into the sialome of Amazonian anophelines.</title>
        <authorList>
            <person name="Ribeiro J.M."/>
            <person name="Scarpassa V."/>
            <person name="Calvo E."/>
        </authorList>
    </citation>
    <scope>NUCLEOTIDE SEQUENCE</scope>
</reference>
<organism evidence="1">
    <name type="scientific">Anopheles darlingi</name>
    <name type="common">Mosquito</name>
    <dbReference type="NCBI Taxonomy" id="43151"/>
    <lineage>
        <taxon>Eukaryota</taxon>
        <taxon>Metazoa</taxon>
        <taxon>Ecdysozoa</taxon>
        <taxon>Arthropoda</taxon>
        <taxon>Hexapoda</taxon>
        <taxon>Insecta</taxon>
        <taxon>Pterygota</taxon>
        <taxon>Neoptera</taxon>
        <taxon>Endopterygota</taxon>
        <taxon>Diptera</taxon>
        <taxon>Nematocera</taxon>
        <taxon>Culicoidea</taxon>
        <taxon>Culicidae</taxon>
        <taxon>Anophelinae</taxon>
        <taxon>Anopheles</taxon>
    </lineage>
</organism>
<dbReference type="EMBL" id="GGFL01013378">
    <property type="protein sequence ID" value="MBW77556.1"/>
    <property type="molecule type" value="Transcribed_RNA"/>
</dbReference>
<protein>
    <submittedName>
        <fullName evidence="1">Putative secreted protein</fullName>
    </submittedName>
</protein>
<evidence type="ECO:0000313" key="1">
    <source>
        <dbReference type="EMBL" id="MBW77556.1"/>
    </source>
</evidence>